<evidence type="ECO:0000313" key="7">
    <source>
        <dbReference type="Proteomes" id="UP001157091"/>
    </source>
</evidence>
<proteinExistence type="inferred from homology"/>
<sequence length="218" mass="21984">MTPTEQLLATIDRHGAFGIVRTADADSARTRADAALAAGLGALEVSLVTPGALRIIEALRSAAPYALVGAGTVTNETDARSAIDAGAQFVVSPAVDVGVLSLAAREDVPAVPGAMTPTEIVTATTHGARVVKLFPAGTLGTRYLRELRGPLPHVALVPTGGIALDDVPAWWKAGAVGCGLGGALLDGTPAEIRAAVGRLADQRAEFLGTAPTAGRNPS</sequence>
<evidence type="ECO:0000256" key="3">
    <source>
        <dbReference type="ARBA" id="ARBA00011233"/>
    </source>
</evidence>
<name>A0ABQ6HYV4_9MICO</name>
<dbReference type="PANTHER" id="PTHR30246">
    <property type="entry name" value="2-KETO-3-DEOXY-6-PHOSPHOGLUCONATE ALDOLASE"/>
    <property type="match status" value="1"/>
</dbReference>
<evidence type="ECO:0000256" key="5">
    <source>
        <dbReference type="ARBA" id="ARBA00023277"/>
    </source>
</evidence>
<comment type="pathway">
    <text evidence="1">Carbohydrate acid metabolism.</text>
</comment>
<dbReference type="InterPro" id="IPR000887">
    <property type="entry name" value="Aldlse_KDPG_KHG"/>
</dbReference>
<dbReference type="NCBIfam" id="TIGR01182">
    <property type="entry name" value="eda"/>
    <property type="match status" value="1"/>
</dbReference>
<dbReference type="SUPFAM" id="SSF51569">
    <property type="entry name" value="Aldolase"/>
    <property type="match status" value="1"/>
</dbReference>
<accession>A0ABQ6HYV4</accession>
<evidence type="ECO:0000256" key="2">
    <source>
        <dbReference type="ARBA" id="ARBA00006906"/>
    </source>
</evidence>
<reference evidence="7" key="1">
    <citation type="journal article" date="2019" name="Int. J. Syst. Evol. Microbiol.">
        <title>The Global Catalogue of Microorganisms (GCM) 10K type strain sequencing project: providing services to taxonomists for standard genome sequencing and annotation.</title>
        <authorList>
            <consortium name="The Broad Institute Genomics Platform"/>
            <consortium name="The Broad Institute Genome Sequencing Center for Infectious Disease"/>
            <person name="Wu L."/>
            <person name="Ma J."/>
        </authorList>
    </citation>
    <scope>NUCLEOTIDE SEQUENCE [LARGE SCALE GENOMIC DNA]</scope>
    <source>
        <strain evidence="7">NBRC 106348</strain>
    </source>
</reference>
<keyword evidence="7" id="KW-1185">Reference proteome</keyword>
<comment type="caution">
    <text evidence="6">The sequence shown here is derived from an EMBL/GenBank/DDBJ whole genome shotgun (WGS) entry which is preliminary data.</text>
</comment>
<dbReference type="InterPro" id="IPR013785">
    <property type="entry name" value="Aldolase_TIM"/>
</dbReference>
<evidence type="ECO:0000256" key="1">
    <source>
        <dbReference type="ARBA" id="ARBA00004761"/>
    </source>
</evidence>
<evidence type="ECO:0000256" key="4">
    <source>
        <dbReference type="ARBA" id="ARBA00023239"/>
    </source>
</evidence>
<dbReference type="PROSITE" id="PS00160">
    <property type="entry name" value="ALDOLASE_KDPG_KHG_2"/>
    <property type="match status" value="1"/>
</dbReference>
<keyword evidence="5" id="KW-0119">Carbohydrate metabolism</keyword>
<dbReference type="RefSeq" id="WP_284292644.1">
    <property type="nucleotide sequence ID" value="NZ_BSUK01000001.1"/>
</dbReference>
<comment type="subunit">
    <text evidence="3">Homotrimer.</text>
</comment>
<dbReference type="Proteomes" id="UP001157091">
    <property type="component" value="Unassembled WGS sequence"/>
</dbReference>
<evidence type="ECO:0000313" key="6">
    <source>
        <dbReference type="EMBL" id="GMA23679.1"/>
    </source>
</evidence>
<dbReference type="Gene3D" id="3.20.20.70">
    <property type="entry name" value="Aldolase class I"/>
    <property type="match status" value="1"/>
</dbReference>
<organism evidence="6 7">
    <name type="scientific">Luteimicrobium album</name>
    <dbReference type="NCBI Taxonomy" id="1054550"/>
    <lineage>
        <taxon>Bacteria</taxon>
        <taxon>Bacillati</taxon>
        <taxon>Actinomycetota</taxon>
        <taxon>Actinomycetes</taxon>
        <taxon>Micrococcales</taxon>
        <taxon>Luteimicrobium</taxon>
    </lineage>
</organism>
<gene>
    <name evidence="6" type="ORF">GCM10025864_14380</name>
</gene>
<comment type="similarity">
    <text evidence="2">Belongs to the KHG/KDPG aldolase family.</text>
</comment>
<dbReference type="EMBL" id="BSUK01000001">
    <property type="protein sequence ID" value="GMA23679.1"/>
    <property type="molecule type" value="Genomic_DNA"/>
</dbReference>
<dbReference type="Pfam" id="PF01081">
    <property type="entry name" value="Aldolase"/>
    <property type="match status" value="1"/>
</dbReference>
<dbReference type="CDD" id="cd00452">
    <property type="entry name" value="KDPG_aldolase"/>
    <property type="match status" value="1"/>
</dbReference>
<dbReference type="PANTHER" id="PTHR30246:SF1">
    <property type="entry name" value="2-DEHYDRO-3-DEOXY-6-PHOSPHOGALACTONATE ALDOLASE-RELATED"/>
    <property type="match status" value="1"/>
</dbReference>
<dbReference type="InterPro" id="IPR031338">
    <property type="entry name" value="KDPG/KHG_AS_2"/>
</dbReference>
<protein>
    <submittedName>
        <fullName evidence="6">2-keto-3-deoxy-phosphogluconate aldolase</fullName>
    </submittedName>
</protein>
<keyword evidence="4" id="KW-0456">Lyase</keyword>